<evidence type="ECO:0000313" key="7">
    <source>
        <dbReference type="EMBL" id="MEQ2441003.1"/>
    </source>
</evidence>
<keyword evidence="3 5" id="KW-0540">Nuclease</keyword>
<dbReference type="EC" id="3.1.-.-" evidence="5"/>
<dbReference type="CDD" id="cd16964">
    <property type="entry name" value="YqgF"/>
    <property type="match status" value="1"/>
</dbReference>
<dbReference type="InterPro" id="IPR037027">
    <property type="entry name" value="YqgF/RNaseH-like_dom_sf"/>
</dbReference>
<dbReference type="InterPro" id="IPR006641">
    <property type="entry name" value="YqgF/RNaseH-like_dom"/>
</dbReference>
<dbReference type="RefSeq" id="WP_349219853.1">
    <property type="nucleotide sequence ID" value="NZ_JBBMFD010000016.1"/>
</dbReference>
<dbReference type="SMART" id="SM00732">
    <property type="entry name" value="YqgFc"/>
    <property type="match status" value="1"/>
</dbReference>
<evidence type="ECO:0000256" key="4">
    <source>
        <dbReference type="ARBA" id="ARBA00022801"/>
    </source>
</evidence>
<dbReference type="Gene3D" id="3.30.420.140">
    <property type="entry name" value="YqgF/RNase H-like domain"/>
    <property type="match status" value="1"/>
</dbReference>
<dbReference type="PANTHER" id="PTHR33317">
    <property type="entry name" value="POLYNUCLEOTIDYL TRANSFERASE, RIBONUCLEASE H-LIKE SUPERFAMILY PROTEIN"/>
    <property type="match status" value="1"/>
</dbReference>
<accession>A0ABV1E120</accession>
<dbReference type="InterPro" id="IPR012337">
    <property type="entry name" value="RNaseH-like_sf"/>
</dbReference>
<sequence length="144" mass="15821">MRILAVDLGDVRTGIAVCDQQELLASPVCVITERNREKLLEKVAQLASGERVQEVVVGYPKNMDGSAGESAQKCAAFAARLHEACSLPVRLWDERCTTMSAIGYFNATDTRGKKRKQTIDAAAATIILQDYLDFRKNQGGFVTR</sequence>
<dbReference type="EMBL" id="JBBMFD010000016">
    <property type="protein sequence ID" value="MEQ2441003.1"/>
    <property type="molecule type" value="Genomic_DNA"/>
</dbReference>
<evidence type="ECO:0000256" key="2">
    <source>
        <dbReference type="ARBA" id="ARBA00022517"/>
    </source>
</evidence>
<keyword evidence="8" id="KW-1185">Reference proteome</keyword>
<dbReference type="NCBIfam" id="TIGR00250">
    <property type="entry name" value="RNAse_H_YqgF"/>
    <property type="match status" value="1"/>
</dbReference>
<evidence type="ECO:0000313" key="8">
    <source>
        <dbReference type="Proteomes" id="UP001489509"/>
    </source>
</evidence>
<evidence type="ECO:0000256" key="3">
    <source>
        <dbReference type="ARBA" id="ARBA00022722"/>
    </source>
</evidence>
<comment type="similarity">
    <text evidence="5">Belongs to the YqgF HJR family.</text>
</comment>
<comment type="caution">
    <text evidence="7">The sequence shown here is derived from an EMBL/GenBank/DDBJ whole genome shotgun (WGS) entry which is preliminary data.</text>
</comment>
<organism evidence="7 8">
    <name type="scientific">Solibaculum intestinale</name>
    <dbReference type="NCBI Taxonomy" id="3133165"/>
    <lineage>
        <taxon>Bacteria</taxon>
        <taxon>Bacillati</taxon>
        <taxon>Bacillota</taxon>
        <taxon>Clostridia</taxon>
        <taxon>Eubacteriales</taxon>
        <taxon>Oscillospiraceae</taxon>
        <taxon>Solibaculum</taxon>
    </lineage>
</organism>
<evidence type="ECO:0000256" key="5">
    <source>
        <dbReference type="HAMAP-Rule" id="MF_00651"/>
    </source>
</evidence>
<feature type="domain" description="YqgF/RNase H-like" evidence="6">
    <location>
        <begin position="1"/>
        <end position="101"/>
    </location>
</feature>
<name>A0ABV1E120_9FIRM</name>
<proteinExistence type="inferred from homology"/>
<dbReference type="InterPro" id="IPR005227">
    <property type="entry name" value="YqgF"/>
</dbReference>
<dbReference type="Pfam" id="PF03652">
    <property type="entry name" value="RuvX"/>
    <property type="match status" value="1"/>
</dbReference>
<reference evidence="7 8" key="1">
    <citation type="submission" date="2024-03" db="EMBL/GenBank/DDBJ databases">
        <title>Human intestinal bacterial collection.</title>
        <authorList>
            <person name="Pauvert C."/>
            <person name="Hitch T.C.A."/>
            <person name="Clavel T."/>
        </authorList>
    </citation>
    <scope>NUCLEOTIDE SEQUENCE [LARGE SCALE GENOMIC DNA]</scope>
    <source>
        <strain evidence="7 8">CLA-JM-H44</strain>
    </source>
</reference>
<evidence type="ECO:0000256" key="1">
    <source>
        <dbReference type="ARBA" id="ARBA00022490"/>
    </source>
</evidence>
<comment type="subcellular location">
    <subcellularLocation>
        <location evidence="5">Cytoplasm</location>
    </subcellularLocation>
</comment>
<evidence type="ECO:0000259" key="6">
    <source>
        <dbReference type="SMART" id="SM00732"/>
    </source>
</evidence>
<gene>
    <name evidence="7" type="primary">ruvX</name>
    <name evidence="7" type="ORF">WMO26_09215</name>
</gene>
<dbReference type="PANTHER" id="PTHR33317:SF4">
    <property type="entry name" value="POLYNUCLEOTIDYL TRANSFERASE, RIBONUCLEASE H-LIKE SUPERFAMILY PROTEIN"/>
    <property type="match status" value="1"/>
</dbReference>
<protein>
    <recommendedName>
        <fullName evidence="5">Putative pre-16S rRNA nuclease</fullName>
        <ecNumber evidence="5">3.1.-.-</ecNumber>
    </recommendedName>
</protein>
<keyword evidence="4 5" id="KW-0378">Hydrolase</keyword>
<keyword evidence="1 5" id="KW-0963">Cytoplasm</keyword>
<keyword evidence="2 5" id="KW-0690">Ribosome biogenesis</keyword>
<dbReference type="Proteomes" id="UP001489509">
    <property type="component" value="Unassembled WGS sequence"/>
</dbReference>
<comment type="function">
    <text evidence="5">Could be a nuclease involved in processing of the 5'-end of pre-16S rRNA.</text>
</comment>
<dbReference type="SUPFAM" id="SSF53098">
    <property type="entry name" value="Ribonuclease H-like"/>
    <property type="match status" value="1"/>
</dbReference>
<dbReference type="HAMAP" id="MF_00651">
    <property type="entry name" value="Nuclease_YqgF"/>
    <property type="match status" value="1"/>
</dbReference>